<keyword evidence="2" id="KW-1185">Reference proteome</keyword>
<dbReference type="RefSeq" id="XP_022447980.1">
    <property type="nucleotide sequence ID" value="XM_022592272.2"/>
</dbReference>
<sequence length="296" mass="32589">MEEKPFKVRTLPGPPHPVSPQTHPRSTLGPSLAILSLSPGSGQLPTITASPSPPRQLSLGPGWAQDTPPPPQPALPFLPNSPRPLASLGVCGLQALAKSSGHRGSGKSSPHDTRNLWTTATQSQPKLNVPLPTVREDSELEGSSVGGKTRWSYNQKAGHDSDGGWEESDDGEDKDSFKPEELDEHALMELEMRRGSSLGGPLEEDDSKTDDEKSSSVSSLNISKHTPHRAYWVEQQSRLPLPLTELMENEALEILTKALRSYRSEIGRDHFLTKQLQRYIEGLKRRRNKRLQVMVI</sequence>
<evidence type="ECO:0000313" key="2">
    <source>
        <dbReference type="Proteomes" id="UP000248483"/>
    </source>
</evidence>
<dbReference type="PANTHER" id="PTHR42155">
    <property type="entry name" value="CATION CHANNEL SPERM-ASSOCIATED PROTEIN SUBUNIT ZETA"/>
    <property type="match status" value="1"/>
</dbReference>
<dbReference type="InParanoid" id="A0A2Y9PQU4"/>
<feature type="compositionally biased region" description="Polar residues" evidence="1">
    <location>
        <begin position="38"/>
        <end position="50"/>
    </location>
</feature>
<dbReference type="STRING" id="9749.A0A2Y9PQU4"/>
<feature type="compositionally biased region" description="Polar residues" evidence="1">
    <location>
        <begin position="115"/>
        <end position="126"/>
    </location>
</feature>
<evidence type="ECO:0000313" key="3">
    <source>
        <dbReference type="RefSeq" id="XP_022447980.1"/>
    </source>
</evidence>
<proteinExistence type="predicted"/>
<evidence type="ECO:0000256" key="1">
    <source>
        <dbReference type="SAM" id="MobiDB-lite"/>
    </source>
</evidence>
<feature type="compositionally biased region" description="Acidic residues" evidence="1">
    <location>
        <begin position="163"/>
        <end position="173"/>
    </location>
</feature>
<dbReference type="GO" id="GO:0097228">
    <property type="term" value="C:sperm principal piece"/>
    <property type="evidence" value="ECO:0007669"/>
    <property type="project" value="TreeGrafter"/>
</dbReference>
<reference evidence="3" key="1">
    <citation type="submission" date="2025-08" db="UniProtKB">
        <authorList>
            <consortium name="RefSeq"/>
        </authorList>
    </citation>
    <scope>IDENTIFICATION</scope>
    <source>
        <tissue evidence="3">Blood</tissue>
    </source>
</reference>
<dbReference type="GO" id="GO:0030317">
    <property type="term" value="P:flagellated sperm motility"/>
    <property type="evidence" value="ECO:0007669"/>
    <property type="project" value="InterPro"/>
</dbReference>
<dbReference type="AlphaFoldDB" id="A0A2Y9PQU4"/>
<dbReference type="CTD" id="25858"/>
<protein>
    <submittedName>
        <fullName evidence="3">Cation channel sperm-associated protein subunit zeta isoform X1</fullName>
    </submittedName>
</protein>
<gene>
    <name evidence="3" type="primary">CATSPERZ</name>
</gene>
<feature type="compositionally biased region" description="Polar residues" evidence="1">
    <location>
        <begin position="19"/>
        <end position="29"/>
    </location>
</feature>
<dbReference type="InterPro" id="IPR039019">
    <property type="entry name" value="CATSPERZ"/>
</dbReference>
<dbReference type="GO" id="GO:0036128">
    <property type="term" value="C:CatSper complex"/>
    <property type="evidence" value="ECO:0007669"/>
    <property type="project" value="InterPro"/>
</dbReference>
<dbReference type="GO" id="GO:0048240">
    <property type="term" value="P:sperm capacitation"/>
    <property type="evidence" value="ECO:0007669"/>
    <property type="project" value="InterPro"/>
</dbReference>
<name>A0A2Y9PQU4_DELLE</name>
<feature type="compositionally biased region" description="Pro residues" evidence="1">
    <location>
        <begin position="67"/>
        <end position="82"/>
    </location>
</feature>
<dbReference type="KEGG" id="dle:111184091"/>
<dbReference type="GeneID" id="111184091"/>
<feature type="region of interest" description="Disordered" evidence="1">
    <location>
        <begin position="1"/>
        <end position="177"/>
    </location>
</feature>
<dbReference type="PANTHER" id="PTHR42155:SF1">
    <property type="entry name" value="CATION CHANNEL SPERM-ASSOCIATED AUXILIARY SUBUNIT ZETA"/>
    <property type="match status" value="1"/>
</dbReference>
<feature type="region of interest" description="Disordered" evidence="1">
    <location>
        <begin position="193"/>
        <end position="222"/>
    </location>
</feature>
<accession>A0A2Y9PQU4</accession>
<dbReference type="Proteomes" id="UP000248483">
    <property type="component" value="Unplaced"/>
</dbReference>
<organism evidence="2 3">
    <name type="scientific">Delphinapterus leucas</name>
    <name type="common">Beluga whale</name>
    <dbReference type="NCBI Taxonomy" id="9749"/>
    <lineage>
        <taxon>Eukaryota</taxon>
        <taxon>Metazoa</taxon>
        <taxon>Chordata</taxon>
        <taxon>Craniata</taxon>
        <taxon>Vertebrata</taxon>
        <taxon>Euteleostomi</taxon>
        <taxon>Mammalia</taxon>
        <taxon>Eutheria</taxon>
        <taxon>Laurasiatheria</taxon>
        <taxon>Artiodactyla</taxon>
        <taxon>Whippomorpha</taxon>
        <taxon>Cetacea</taxon>
        <taxon>Odontoceti</taxon>
        <taxon>Monodontidae</taxon>
        <taxon>Delphinapterus</taxon>
    </lineage>
</organism>